<dbReference type="PANTHER" id="PTHR48111:SF1">
    <property type="entry name" value="TWO-COMPONENT RESPONSE REGULATOR ORR33"/>
    <property type="match status" value="1"/>
</dbReference>
<dbReference type="InterPro" id="IPR039420">
    <property type="entry name" value="WalR-like"/>
</dbReference>
<accession>A0ABQ0BWU4</accession>
<keyword evidence="3" id="KW-0902">Two-component regulatory system</keyword>
<proteinExistence type="predicted"/>
<evidence type="ECO:0000256" key="5">
    <source>
        <dbReference type="ARBA" id="ARBA00023125"/>
    </source>
</evidence>
<name>A0ABQ0BWU4_9FIRM</name>
<keyword evidence="6" id="KW-0804">Transcription</keyword>
<keyword evidence="5" id="KW-0238">DNA-binding</keyword>
<dbReference type="PANTHER" id="PTHR48111">
    <property type="entry name" value="REGULATOR OF RPOS"/>
    <property type="match status" value="1"/>
</dbReference>
<keyword evidence="11" id="KW-1185">Reference proteome</keyword>
<evidence type="ECO:0000313" key="11">
    <source>
        <dbReference type="Proteomes" id="UP001600941"/>
    </source>
</evidence>
<dbReference type="Pfam" id="PF00072">
    <property type="entry name" value="Response_reg"/>
    <property type="match status" value="1"/>
</dbReference>
<evidence type="ECO:0000256" key="1">
    <source>
        <dbReference type="ARBA" id="ARBA00018672"/>
    </source>
</evidence>
<dbReference type="InterPro" id="IPR011006">
    <property type="entry name" value="CheY-like_superfamily"/>
</dbReference>
<organism evidence="10 11">
    <name type="scientific">Blautia parvula</name>
    <dbReference type="NCBI Taxonomy" id="2877527"/>
    <lineage>
        <taxon>Bacteria</taxon>
        <taxon>Bacillati</taxon>
        <taxon>Bacillota</taxon>
        <taxon>Clostridia</taxon>
        <taxon>Lachnospirales</taxon>
        <taxon>Lachnospiraceae</taxon>
        <taxon>Blautia</taxon>
    </lineage>
</organism>
<evidence type="ECO:0000256" key="3">
    <source>
        <dbReference type="ARBA" id="ARBA00023012"/>
    </source>
</evidence>
<comment type="function">
    <text evidence="7">May play the central regulatory role in sporulation. It may be an element of the effector pathway responsible for the activation of sporulation genes in response to nutritional stress. Spo0A may act in concert with spo0H (a sigma factor) to control the expression of some genes that are critical to the sporulation process.</text>
</comment>
<feature type="modified residue" description="4-aspartylphosphate" evidence="8">
    <location>
        <position position="52"/>
    </location>
</feature>
<dbReference type="PROSITE" id="PS50110">
    <property type="entry name" value="RESPONSE_REGULATORY"/>
    <property type="match status" value="1"/>
</dbReference>
<dbReference type="Gene3D" id="3.40.50.2300">
    <property type="match status" value="1"/>
</dbReference>
<sequence>MEKILVVEDDHKTNEAIAEYLESLNYSVTSVYNGDEVCKILVDENYDLVILDIMLPRITGQESLLRNFLLTTYNTGNL</sequence>
<evidence type="ECO:0000259" key="9">
    <source>
        <dbReference type="PROSITE" id="PS50110"/>
    </source>
</evidence>
<comment type="caution">
    <text evidence="10">The sequence shown here is derived from an EMBL/GenBank/DDBJ whole genome shotgun (WGS) entry which is preliminary data.</text>
</comment>
<evidence type="ECO:0000256" key="2">
    <source>
        <dbReference type="ARBA" id="ARBA00022553"/>
    </source>
</evidence>
<dbReference type="InterPro" id="IPR001789">
    <property type="entry name" value="Sig_transdc_resp-reg_receiver"/>
</dbReference>
<evidence type="ECO:0000313" key="10">
    <source>
        <dbReference type="EMBL" id="GAA6500995.1"/>
    </source>
</evidence>
<protein>
    <recommendedName>
        <fullName evidence="1">Stage 0 sporulation protein A homolog</fullName>
    </recommendedName>
</protein>
<dbReference type="Proteomes" id="UP001600941">
    <property type="component" value="Unassembled WGS sequence"/>
</dbReference>
<feature type="domain" description="Response regulatory" evidence="9">
    <location>
        <begin position="3"/>
        <end position="78"/>
    </location>
</feature>
<keyword evidence="4" id="KW-0805">Transcription regulation</keyword>
<evidence type="ECO:0000256" key="7">
    <source>
        <dbReference type="ARBA" id="ARBA00024867"/>
    </source>
</evidence>
<keyword evidence="2 8" id="KW-0597">Phosphoprotein</keyword>
<evidence type="ECO:0000256" key="8">
    <source>
        <dbReference type="PROSITE-ProRule" id="PRU00169"/>
    </source>
</evidence>
<evidence type="ECO:0000256" key="6">
    <source>
        <dbReference type="ARBA" id="ARBA00023163"/>
    </source>
</evidence>
<dbReference type="SUPFAM" id="SSF52172">
    <property type="entry name" value="CheY-like"/>
    <property type="match status" value="1"/>
</dbReference>
<reference evidence="10 11" key="1">
    <citation type="submission" date="2024-04" db="EMBL/GenBank/DDBJ databases">
        <title>Defined microbial consortia suppress multidrug-resistant proinflammatory Enterobacteriaceae via ecological control.</title>
        <authorList>
            <person name="Furuichi M."/>
            <person name="Kawaguchi T."/>
            <person name="Pust M."/>
            <person name="Yasuma K."/>
            <person name="Plichta D."/>
            <person name="Hasegawa N."/>
            <person name="Ohya T."/>
            <person name="Bhattarai S."/>
            <person name="Sasajima S."/>
            <person name="Aoto Y."/>
            <person name="Tuganbaev T."/>
            <person name="Yaginuma M."/>
            <person name="Ueda M."/>
            <person name="Okahashi N."/>
            <person name="Amafuji K."/>
            <person name="Kiridooshi Y."/>
            <person name="Sugita K."/>
            <person name="Strazar M."/>
            <person name="Skelly A."/>
            <person name="Suda W."/>
            <person name="Hattori M."/>
            <person name="Nakamoto N."/>
            <person name="Caballero S."/>
            <person name="Norman J."/>
            <person name="Olle B."/>
            <person name="Tanoue T."/>
            <person name="Arita M."/>
            <person name="Bucci V."/>
            <person name="Atarashi K."/>
            <person name="Xavier R."/>
            <person name="Honda K."/>
        </authorList>
    </citation>
    <scope>NUCLEOTIDE SEQUENCE [LARGE SCALE GENOMIC DNA]</scope>
    <source>
        <strain evidence="11">k34-0107-D12</strain>
    </source>
</reference>
<dbReference type="EMBL" id="BAABZQ010000001">
    <property type="protein sequence ID" value="GAA6500995.1"/>
    <property type="molecule type" value="Genomic_DNA"/>
</dbReference>
<evidence type="ECO:0000256" key="4">
    <source>
        <dbReference type="ARBA" id="ARBA00023015"/>
    </source>
</evidence>
<dbReference type="RefSeq" id="WP_390424754.1">
    <property type="nucleotide sequence ID" value="NZ_BAABZQ010000001.1"/>
</dbReference>
<gene>
    <name evidence="10" type="ORF">K340107D12_38110</name>
</gene>